<gene>
    <name evidence="1" type="ORF">VB248_17100</name>
</gene>
<dbReference type="RefSeq" id="WP_323298028.1">
    <property type="nucleotide sequence ID" value="NZ_JAYFUM010000021.1"/>
</dbReference>
<evidence type="ECO:0008006" key="3">
    <source>
        <dbReference type="Google" id="ProtNLM"/>
    </source>
</evidence>
<protein>
    <recommendedName>
        <fullName evidence="3">Ligand-binding SRPBCC domain-containing protein</fullName>
    </recommendedName>
</protein>
<keyword evidence="2" id="KW-1185">Reference proteome</keyword>
<sequence length="144" mass="17222">MKILITTKVNQSLPKVWEGFNLELFKVLSPPFPPVEIKEFGGCMKGDKVHLRLNFILFKQDWISDIIEQESSENTIYFIDKGTTLPFFLKLWHHKHCLIRSENGTIIQDDIDFKTPFILTDFLMYPLMYLQFLYRKPIYKRIFQ</sequence>
<dbReference type="InterPro" id="IPR023393">
    <property type="entry name" value="START-like_dom_sf"/>
</dbReference>
<dbReference type="Gene3D" id="3.30.530.20">
    <property type="match status" value="1"/>
</dbReference>
<reference evidence="1 2" key="1">
    <citation type="submission" date="2023-12" db="EMBL/GenBank/DDBJ databases">
        <title>Novel species of the genus Arcicella isolated from rivers.</title>
        <authorList>
            <person name="Lu H."/>
        </authorList>
    </citation>
    <scope>NUCLEOTIDE SEQUENCE [LARGE SCALE GENOMIC DNA]</scope>
    <source>
        <strain evidence="1 2">KCTC 23307</strain>
    </source>
</reference>
<evidence type="ECO:0000313" key="2">
    <source>
        <dbReference type="Proteomes" id="UP001302949"/>
    </source>
</evidence>
<organism evidence="1 2">
    <name type="scientific">Arcicella rigui</name>
    <dbReference type="NCBI Taxonomy" id="797020"/>
    <lineage>
        <taxon>Bacteria</taxon>
        <taxon>Pseudomonadati</taxon>
        <taxon>Bacteroidota</taxon>
        <taxon>Cytophagia</taxon>
        <taxon>Cytophagales</taxon>
        <taxon>Flectobacillaceae</taxon>
        <taxon>Arcicella</taxon>
    </lineage>
</organism>
<comment type="caution">
    <text evidence="1">The sequence shown here is derived from an EMBL/GenBank/DDBJ whole genome shotgun (WGS) entry which is preliminary data.</text>
</comment>
<evidence type="ECO:0000313" key="1">
    <source>
        <dbReference type="EMBL" id="MEA5140871.1"/>
    </source>
</evidence>
<dbReference type="SUPFAM" id="SSF55961">
    <property type="entry name" value="Bet v1-like"/>
    <property type="match status" value="1"/>
</dbReference>
<dbReference type="Proteomes" id="UP001302949">
    <property type="component" value="Unassembled WGS sequence"/>
</dbReference>
<dbReference type="EMBL" id="JAYFUM010000021">
    <property type="protein sequence ID" value="MEA5140871.1"/>
    <property type="molecule type" value="Genomic_DNA"/>
</dbReference>
<proteinExistence type="predicted"/>
<name>A0ABU5QDE4_9BACT</name>
<accession>A0ABU5QDE4</accession>